<comment type="caution">
    <text evidence="2">The sequence shown here is derived from an EMBL/GenBank/DDBJ whole genome shotgun (WGS) entry which is preliminary data.</text>
</comment>
<dbReference type="Proteomes" id="UP001346869">
    <property type="component" value="Unassembled WGS sequence"/>
</dbReference>
<reference evidence="2 3" key="2">
    <citation type="journal article" date="2023" name="Mol. Biol. Evol.">
        <title>Genomics of Secondarily Temperate Adaptation in the Only Non-Antarctic Icefish.</title>
        <authorList>
            <person name="Rivera-Colon A.G."/>
            <person name="Rayamajhi N."/>
            <person name="Minhas B.F."/>
            <person name="Madrigal G."/>
            <person name="Bilyk K.T."/>
            <person name="Yoon V."/>
            <person name="Hune M."/>
            <person name="Gregory S."/>
            <person name="Cheng C.H.C."/>
            <person name="Catchen J.M."/>
        </authorList>
    </citation>
    <scope>NUCLEOTIDE SEQUENCE [LARGE SCALE GENOMIC DNA]</scope>
    <source>
        <strain evidence="2">JMC-PN-2008</strain>
    </source>
</reference>
<dbReference type="EMBL" id="JAUZQC010000020">
    <property type="protein sequence ID" value="KAK5852524.1"/>
    <property type="molecule type" value="Genomic_DNA"/>
</dbReference>
<accession>A0AAN8AE49</accession>
<dbReference type="AlphaFoldDB" id="A0AAN8AE49"/>
<organism evidence="2 3">
    <name type="scientific">Eleginops maclovinus</name>
    <name type="common">Patagonian blennie</name>
    <name type="synonym">Eleginus maclovinus</name>
    <dbReference type="NCBI Taxonomy" id="56733"/>
    <lineage>
        <taxon>Eukaryota</taxon>
        <taxon>Metazoa</taxon>
        <taxon>Chordata</taxon>
        <taxon>Craniata</taxon>
        <taxon>Vertebrata</taxon>
        <taxon>Euteleostomi</taxon>
        <taxon>Actinopterygii</taxon>
        <taxon>Neopterygii</taxon>
        <taxon>Teleostei</taxon>
        <taxon>Neoteleostei</taxon>
        <taxon>Acanthomorphata</taxon>
        <taxon>Eupercaria</taxon>
        <taxon>Perciformes</taxon>
        <taxon>Notothenioidei</taxon>
        <taxon>Eleginopidae</taxon>
        <taxon>Eleginops</taxon>
    </lineage>
</organism>
<evidence type="ECO:0000256" key="1">
    <source>
        <dbReference type="SAM" id="MobiDB-lite"/>
    </source>
</evidence>
<feature type="compositionally biased region" description="Polar residues" evidence="1">
    <location>
        <begin position="27"/>
        <end position="37"/>
    </location>
</feature>
<proteinExistence type="predicted"/>
<name>A0AAN8AE49_ELEMC</name>
<evidence type="ECO:0000313" key="3">
    <source>
        <dbReference type="Proteomes" id="UP001346869"/>
    </source>
</evidence>
<protein>
    <submittedName>
        <fullName evidence="2">Uncharacterized protein</fullName>
    </submittedName>
</protein>
<feature type="compositionally biased region" description="Basic and acidic residues" evidence="1">
    <location>
        <begin position="7"/>
        <end position="19"/>
    </location>
</feature>
<feature type="region of interest" description="Disordered" evidence="1">
    <location>
        <begin position="1"/>
        <end position="37"/>
    </location>
</feature>
<evidence type="ECO:0000313" key="2">
    <source>
        <dbReference type="EMBL" id="KAK5852524.1"/>
    </source>
</evidence>
<sequence length="100" mass="11157">MISRARRTPELQNRADRRHRENHIRRTGSSCGSAGRQQRGGSWFLVLEMTPSSLGLNLSSVTRSPFSVFYSFKHISCPSRPPAHLISVGFRPLVSSCIAC</sequence>
<gene>
    <name evidence="2" type="ORF">PBY51_006378</name>
</gene>
<keyword evidence="3" id="KW-1185">Reference proteome</keyword>
<reference evidence="2 3" key="1">
    <citation type="journal article" date="2023" name="Genes (Basel)">
        <title>Chromosome-Level Genome Assembly and Circadian Gene Repertoire of the Patagonia Blennie Eleginops maclovinus-The Closest Ancestral Proxy of Antarctic Cryonotothenioids.</title>
        <authorList>
            <person name="Cheng C.C."/>
            <person name="Rivera-Colon A.G."/>
            <person name="Minhas B.F."/>
            <person name="Wilson L."/>
            <person name="Rayamajhi N."/>
            <person name="Vargas-Chacoff L."/>
            <person name="Catchen J.M."/>
        </authorList>
    </citation>
    <scope>NUCLEOTIDE SEQUENCE [LARGE SCALE GENOMIC DNA]</scope>
    <source>
        <strain evidence="2">JMC-PN-2008</strain>
    </source>
</reference>